<feature type="transmembrane region" description="Helical" evidence="1">
    <location>
        <begin position="65"/>
        <end position="85"/>
    </location>
</feature>
<feature type="transmembrane region" description="Helical" evidence="1">
    <location>
        <begin position="130"/>
        <end position="149"/>
    </location>
</feature>
<dbReference type="SUPFAM" id="SSF103473">
    <property type="entry name" value="MFS general substrate transporter"/>
    <property type="match status" value="1"/>
</dbReference>
<keyword evidence="1" id="KW-0812">Transmembrane</keyword>
<keyword evidence="1" id="KW-0472">Membrane</keyword>
<feature type="transmembrane region" description="Helical" evidence="1">
    <location>
        <begin position="41"/>
        <end position="59"/>
    </location>
</feature>
<dbReference type="EMBL" id="JBHMDY010000004">
    <property type="protein sequence ID" value="MFB9259623.1"/>
    <property type="molecule type" value="Genomic_DNA"/>
</dbReference>
<dbReference type="Proteomes" id="UP001589700">
    <property type="component" value="Unassembled WGS sequence"/>
</dbReference>
<sequence length="173" mass="18734">METHSGPHPDADSREPYDPREALADAEATRAAVADRLITPWWYHPALGAIMGAIVLVMALDLNVFVRLVVAIVCAAGIGLLVGTYQRVTGLWVDVRNLGSTSVRWWGAYLVMVVVLVGVAMVPSLTNWQIPAWVAVLLAVLIFVGTIILGRQMDEALRAEIRSGAAPTPRAKR</sequence>
<organism evidence="2 3">
    <name type="scientific">Dietzia aerolata</name>
    <dbReference type="NCBI Taxonomy" id="595984"/>
    <lineage>
        <taxon>Bacteria</taxon>
        <taxon>Bacillati</taxon>
        <taxon>Actinomycetota</taxon>
        <taxon>Actinomycetes</taxon>
        <taxon>Mycobacteriales</taxon>
        <taxon>Dietziaceae</taxon>
        <taxon>Dietzia</taxon>
    </lineage>
</organism>
<dbReference type="RefSeq" id="WP_182632756.1">
    <property type="nucleotide sequence ID" value="NZ_JAALDM010000183.1"/>
</dbReference>
<keyword evidence="1" id="KW-1133">Transmembrane helix</keyword>
<name>A0ABV5JRB7_9ACTN</name>
<feature type="transmembrane region" description="Helical" evidence="1">
    <location>
        <begin position="106"/>
        <end position="124"/>
    </location>
</feature>
<dbReference type="InterPro" id="IPR036259">
    <property type="entry name" value="MFS_trans_sf"/>
</dbReference>
<proteinExistence type="predicted"/>
<evidence type="ECO:0008006" key="4">
    <source>
        <dbReference type="Google" id="ProtNLM"/>
    </source>
</evidence>
<gene>
    <name evidence="2" type="ORF">ACFFVD_07390</name>
</gene>
<evidence type="ECO:0000313" key="3">
    <source>
        <dbReference type="Proteomes" id="UP001589700"/>
    </source>
</evidence>
<accession>A0ABV5JRB7</accession>
<evidence type="ECO:0000256" key="1">
    <source>
        <dbReference type="SAM" id="Phobius"/>
    </source>
</evidence>
<comment type="caution">
    <text evidence="2">The sequence shown here is derived from an EMBL/GenBank/DDBJ whole genome shotgun (WGS) entry which is preliminary data.</text>
</comment>
<reference evidence="2 3" key="1">
    <citation type="submission" date="2024-09" db="EMBL/GenBank/DDBJ databases">
        <authorList>
            <person name="Sun Q."/>
            <person name="Mori K."/>
        </authorList>
    </citation>
    <scope>NUCLEOTIDE SEQUENCE [LARGE SCALE GENOMIC DNA]</scope>
    <source>
        <strain evidence="2 3">CCM 7659</strain>
    </source>
</reference>
<evidence type="ECO:0000313" key="2">
    <source>
        <dbReference type="EMBL" id="MFB9259623.1"/>
    </source>
</evidence>
<protein>
    <recommendedName>
        <fullName evidence="4">Transmembrane protein</fullName>
    </recommendedName>
</protein>
<keyword evidence="3" id="KW-1185">Reference proteome</keyword>